<feature type="transmembrane region" description="Helical" evidence="1">
    <location>
        <begin position="313"/>
        <end position="333"/>
    </location>
</feature>
<evidence type="ECO:0000313" key="3">
    <source>
        <dbReference type="Proteomes" id="UP000214720"/>
    </source>
</evidence>
<dbReference type="SUPFAM" id="SSF81343">
    <property type="entry name" value="Fumarate reductase respiratory complex transmembrane subunits"/>
    <property type="match status" value="1"/>
</dbReference>
<feature type="transmembrane region" description="Helical" evidence="1">
    <location>
        <begin position="178"/>
        <end position="197"/>
    </location>
</feature>
<keyword evidence="1" id="KW-0812">Transmembrane</keyword>
<feature type="transmembrane region" description="Helical" evidence="1">
    <location>
        <begin position="139"/>
        <end position="157"/>
    </location>
</feature>
<protein>
    <submittedName>
        <fullName evidence="2">Membrane protein</fullName>
    </submittedName>
</protein>
<evidence type="ECO:0000313" key="2">
    <source>
        <dbReference type="EMBL" id="OXC76765.1"/>
    </source>
</evidence>
<feature type="transmembrane region" description="Helical" evidence="1">
    <location>
        <begin position="42"/>
        <end position="64"/>
    </location>
</feature>
<dbReference type="EMBL" id="MTHB01000117">
    <property type="protein sequence ID" value="OXC76765.1"/>
    <property type="molecule type" value="Genomic_DNA"/>
</dbReference>
<reference evidence="3" key="1">
    <citation type="submission" date="2017-01" db="EMBL/GenBank/DDBJ databases">
        <title>Genome Analysis of Deinococcus marmoris KOPRI26562.</title>
        <authorList>
            <person name="Kim J.H."/>
            <person name="Oh H.-M."/>
        </authorList>
    </citation>
    <scope>NUCLEOTIDE SEQUENCE [LARGE SCALE GENOMIC DNA]</scope>
    <source>
        <strain evidence="3">PAMC 26633</strain>
    </source>
</reference>
<keyword evidence="1" id="KW-0472">Membrane</keyword>
<feature type="transmembrane region" description="Helical" evidence="1">
    <location>
        <begin position="114"/>
        <end position="133"/>
    </location>
</feature>
<dbReference type="AlphaFoldDB" id="A0A226X001"/>
<dbReference type="GO" id="GO:0016020">
    <property type="term" value="C:membrane"/>
    <property type="evidence" value="ECO:0007669"/>
    <property type="project" value="InterPro"/>
</dbReference>
<feature type="transmembrane region" description="Helical" evidence="1">
    <location>
        <begin position="70"/>
        <end position="93"/>
    </location>
</feature>
<proteinExistence type="predicted"/>
<feature type="transmembrane region" description="Helical" evidence="1">
    <location>
        <begin position="224"/>
        <end position="245"/>
    </location>
</feature>
<name>A0A226X001_CABSO</name>
<comment type="caution">
    <text evidence="2">The sequence shown here is derived from an EMBL/GenBank/DDBJ whole genome shotgun (WGS) entry which is preliminary data.</text>
</comment>
<accession>A0A226X001</accession>
<dbReference type="InterPro" id="IPR034804">
    <property type="entry name" value="SQR/QFR_C/D"/>
</dbReference>
<keyword evidence="1" id="KW-1133">Transmembrane helix</keyword>
<gene>
    <name evidence="2" type="ORF">BSU04_20175</name>
</gene>
<organism evidence="2 3">
    <name type="scientific">Caballeronia sordidicola</name>
    <name type="common">Burkholderia sordidicola</name>
    <dbReference type="NCBI Taxonomy" id="196367"/>
    <lineage>
        <taxon>Bacteria</taxon>
        <taxon>Pseudomonadati</taxon>
        <taxon>Pseudomonadota</taxon>
        <taxon>Betaproteobacteria</taxon>
        <taxon>Burkholderiales</taxon>
        <taxon>Burkholderiaceae</taxon>
        <taxon>Caballeronia</taxon>
    </lineage>
</organism>
<sequence>MLSDAKGRLQKLSRDYQAGVIRTFQSNDMNSTVLQSNRTFSLYWNFAPAVMALGYPWYLAWFYTAVSDHSAAGVLVAVACVLAVPASAFASLLTLARLESTDGRVTIFRRLAHFTFASPPLFVIVGVLLYLIKVNGADAKVWLGLWSAIIVGSILVISTMQGRPARHPLGVNTAPVRVLHGISSVVIVVVFVFPHLGNHAVGILGTNIHHSVMLVLRHVYRAGWLEPILIGLFFFQVISGLVLLVPKLDRKLDVLGSLQTASGAYLVIFIASHINSVFILARYFGTDTDYAWATGAPAGLTGDPWEVRLIPHYSLGVLLVLCHIVCGLRTVMLTHGVRIDRANKICWLLITASTVWTTVVVLGMLGVRV</sequence>
<evidence type="ECO:0000256" key="1">
    <source>
        <dbReference type="SAM" id="Phobius"/>
    </source>
</evidence>
<dbReference type="Proteomes" id="UP000214720">
    <property type="component" value="Unassembled WGS sequence"/>
</dbReference>
<feature type="transmembrane region" description="Helical" evidence="1">
    <location>
        <begin position="345"/>
        <end position="367"/>
    </location>
</feature>
<feature type="transmembrane region" description="Helical" evidence="1">
    <location>
        <begin position="265"/>
        <end position="284"/>
    </location>
</feature>